<feature type="non-terminal residue" evidence="2">
    <location>
        <position position="205"/>
    </location>
</feature>
<proteinExistence type="predicted"/>
<gene>
    <name evidence="2" type="ORF">Tci_887059</name>
</gene>
<protein>
    <submittedName>
        <fullName evidence="2">Uncharacterized protein</fullName>
    </submittedName>
</protein>
<evidence type="ECO:0000313" key="2">
    <source>
        <dbReference type="EMBL" id="GFD15090.1"/>
    </source>
</evidence>
<organism evidence="2">
    <name type="scientific">Tanacetum cinerariifolium</name>
    <name type="common">Dalmatian daisy</name>
    <name type="synonym">Chrysanthemum cinerariifolium</name>
    <dbReference type="NCBI Taxonomy" id="118510"/>
    <lineage>
        <taxon>Eukaryota</taxon>
        <taxon>Viridiplantae</taxon>
        <taxon>Streptophyta</taxon>
        <taxon>Embryophyta</taxon>
        <taxon>Tracheophyta</taxon>
        <taxon>Spermatophyta</taxon>
        <taxon>Magnoliopsida</taxon>
        <taxon>eudicotyledons</taxon>
        <taxon>Gunneridae</taxon>
        <taxon>Pentapetalae</taxon>
        <taxon>asterids</taxon>
        <taxon>campanulids</taxon>
        <taxon>Asterales</taxon>
        <taxon>Asteraceae</taxon>
        <taxon>Asteroideae</taxon>
        <taxon>Anthemideae</taxon>
        <taxon>Anthemidinae</taxon>
        <taxon>Tanacetum</taxon>
    </lineage>
</organism>
<feature type="non-terminal residue" evidence="2">
    <location>
        <position position="1"/>
    </location>
</feature>
<feature type="compositionally biased region" description="Pro residues" evidence="1">
    <location>
        <begin position="56"/>
        <end position="66"/>
    </location>
</feature>
<feature type="region of interest" description="Disordered" evidence="1">
    <location>
        <begin position="22"/>
        <end position="115"/>
    </location>
</feature>
<name>A0A699TYX8_TANCI</name>
<dbReference type="EMBL" id="BKCJ011283978">
    <property type="protein sequence ID" value="GFD15090.1"/>
    <property type="molecule type" value="Genomic_DNA"/>
</dbReference>
<evidence type="ECO:0000256" key="1">
    <source>
        <dbReference type="SAM" id="MobiDB-lite"/>
    </source>
</evidence>
<accession>A0A699TYX8</accession>
<sequence>VPPTHSTPGPSFALQVTPIRELTPVRDPAPVRNPILVRDLTPVRELTPIPEREPTPVSPRPPSPPPRTEEVGPTTSTRPPSPTRHTFVHVDISEGGGDFVSSPQSNEAPQTPAATAAGEAEDSAALTALSLKLDRCLHMVTTLENELGITKKVLGGAVPKLVIRVKRLEGLLQQQKRKLRLFDSEGEDATPTEKDIDLAALHTLA</sequence>
<reference evidence="2" key="1">
    <citation type="journal article" date="2019" name="Sci. Rep.">
        <title>Draft genome of Tanacetum cinerariifolium, the natural source of mosquito coil.</title>
        <authorList>
            <person name="Yamashiro T."/>
            <person name="Shiraishi A."/>
            <person name="Satake H."/>
            <person name="Nakayama K."/>
        </authorList>
    </citation>
    <scope>NUCLEOTIDE SEQUENCE</scope>
</reference>
<dbReference type="AlphaFoldDB" id="A0A699TYX8"/>
<comment type="caution">
    <text evidence="2">The sequence shown here is derived from an EMBL/GenBank/DDBJ whole genome shotgun (WGS) entry which is preliminary data.</text>
</comment>